<evidence type="ECO:0000313" key="3">
    <source>
        <dbReference type="Proteomes" id="UP001379533"/>
    </source>
</evidence>
<feature type="transmembrane region" description="Helical" evidence="1">
    <location>
        <begin position="263"/>
        <end position="294"/>
    </location>
</feature>
<feature type="transmembrane region" description="Helical" evidence="1">
    <location>
        <begin position="44"/>
        <end position="63"/>
    </location>
</feature>
<feature type="transmembrane region" description="Helical" evidence="1">
    <location>
        <begin position="203"/>
        <end position="223"/>
    </location>
</feature>
<reference evidence="2 3" key="1">
    <citation type="submission" date="2021-12" db="EMBL/GenBank/DDBJ databases">
        <title>Discovery of the Pendulisporaceae a myxobacterial family with distinct sporulation behavior and unique specialized metabolism.</title>
        <authorList>
            <person name="Garcia R."/>
            <person name="Popoff A."/>
            <person name="Bader C.D."/>
            <person name="Loehr J."/>
            <person name="Walesch S."/>
            <person name="Walt C."/>
            <person name="Boldt J."/>
            <person name="Bunk B."/>
            <person name="Haeckl F.J.F.P.J."/>
            <person name="Gunesch A.P."/>
            <person name="Birkelbach J."/>
            <person name="Nuebel U."/>
            <person name="Pietschmann T."/>
            <person name="Bach T."/>
            <person name="Mueller R."/>
        </authorList>
    </citation>
    <scope>NUCLEOTIDE SEQUENCE [LARGE SCALE GENOMIC DNA]</scope>
    <source>
        <strain evidence="2 3">MSr12523</strain>
    </source>
</reference>
<keyword evidence="3" id="KW-1185">Reference proteome</keyword>
<keyword evidence="1" id="KW-0812">Transmembrane</keyword>
<accession>A0ABZ2K5W3</accession>
<feature type="transmembrane region" description="Helical" evidence="1">
    <location>
        <begin position="83"/>
        <end position="100"/>
    </location>
</feature>
<dbReference type="InterPro" id="IPR038770">
    <property type="entry name" value="Na+/solute_symporter_sf"/>
</dbReference>
<dbReference type="EMBL" id="CP089982">
    <property type="protein sequence ID" value="WXA94081.1"/>
    <property type="molecule type" value="Genomic_DNA"/>
</dbReference>
<feature type="transmembrane region" description="Helical" evidence="1">
    <location>
        <begin position="112"/>
        <end position="134"/>
    </location>
</feature>
<gene>
    <name evidence="2" type="ORF">LZC95_47475</name>
</gene>
<name>A0ABZ2K5W3_9BACT</name>
<feature type="transmembrane region" description="Helical" evidence="1">
    <location>
        <begin position="402"/>
        <end position="424"/>
    </location>
</feature>
<feature type="transmembrane region" description="Helical" evidence="1">
    <location>
        <begin position="315"/>
        <end position="335"/>
    </location>
</feature>
<keyword evidence="1" id="KW-1133">Transmembrane helix</keyword>
<keyword evidence="1" id="KW-0472">Membrane</keyword>
<evidence type="ECO:0000313" key="2">
    <source>
        <dbReference type="EMBL" id="WXA94081.1"/>
    </source>
</evidence>
<organism evidence="2 3">
    <name type="scientific">Pendulispora brunnea</name>
    <dbReference type="NCBI Taxonomy" id="2905690"/>
    <lineage>
        <taxon>Bacteria</taxon>
        <taxon>Pseudomonadati</taxon>
        <taxon>Myxococcota</taxon>
        <taxon>Myxococcia</taxon>
        <taxon>Myxococcales</taxon>
        <taxon>Sorangiineae</taxon>
        <taxon>Pendulisporaceae</taxon>
        <taxon>Pendulispora</taxon>
    </lineage>
</organism>
<sequence length="456" mass="47655">MTGASPAPPTHQTELLRVVLGLALAFGLAIVAAHPLVRRIERRLGLTVLLSSGLPFIAMGVIFRLPSVGILTNEVVADLRPALEFGIGWLGFVVGMQFDVRDLDLVPPKTGAVVVAETVIPFILTALACATFLATLDPAWSLSDHSTWKATLRAAVHHAPLRDALALGACAAQAAPVAAVAIARGSGSVAAKLLSYVTQLDDVAGVLVLGLICAAFRPTDAVAAWKLPHIAWIFVTLGMGGVFGILTYALLRSAKNSNEEFAYLLGAIALSAGMSGYLAISPLVTCAIAGALLTNLPHKNFDQLKETMLQVERPLYLIFLLIAGAMWDVTAWQGWLLAPVFVSARVGGKLIGAHVAKGTGPEGLPDATTLGLALAPQSPAAIATIVSYATVYKPHATESASLGWLMTACIAGAVLTELIVQATVRMRGGLRIDFRSPSLVTIPPPSLTQGEEGEHS</sequence>
<dbReference type="RefSeq" id="WP_394844683.1">
    <property type="nucleotide sequence ID" value="NZ_CP089982.1"/>
</dbReference>
<evidence type="ECO:0008006" key="4">
    <source>
        <dbReference type="Google" id="ProtNLM"/>
    </source>
</evidence>
<protein>
    <recommendedName>
        <fullName evidence="4">Cation/H+ exchanger domain-containing protein</fullName>
    </recommendedName>
</protein>
<dbReference type="Gene3D" id="1.20.1530.20">
    <property type="match status" value="1"/>
</dbReference>
<proteinExistence type="predicted"/>
<dbReference type="Proteomes" id="UP001379533">
    <property type="component" value="Chromosome"/>
</dbReference>
<evidence type="ECO:0000256" key="1">
    <source>
        <dbReference type="SAM" id="Phobius"/>
    </source>
</evidence>
<feature type="transmembrane region" description="Helical" evidence="1">
    <location>
        <begin position="15"/>
        <end position="37"/>
    </location>
</feature>
<feature type="transmembrane region" description="Helical" evidence="1">
    <location>
        <begin position="230"/>
        <end position="251"/>
    </location>
</feature>